<feature type="region of interest" description="Disordered" evidence="1">
    <location>
        <begin position="191"/>
        <end position="211"/>
    </location>
</feature>
<dbReference type="InterPro" id="IPR011335">
    <property type="entry name" value="Restrct_endonuc-II-like"/>
</dbReference>
<keyword evidence="2" id="KW-1133">Transmembrane helix</keyword>
<keyword evidence="4" id="KW-0378">Hydrolase</keyword>
<keyword evidence="4" id="KW-0255">Endonuclease</keyword>
<keyword evidence="5" id="KW-1185">Reference proteome</keyword>
<evidence type="ECO:0000313" key="5">
    <source>
        <dbReference type="Proteomes" id="UP000199223"/>
    </source>
</evidence>
<dbReference type="Proteomes" id="UP000199223">
    <property type="component" value="Unassembled WGS sequence"/>
</dbReference>
<dbReference type="PANTHER" id="PTHR30015">
    <property type="entry name" value="MRR RESTRICTION SYSTEM PROTEIN"/>
    <property type="match status" value="1"/>
</dbReference>
<gene>
    <name evidence="4" type="ORF">SAMN04488058_11439</name>
</gene>
<dbReference type="InterPro" id="IPR007560">
    <property type="entry name" value="Restrct_endonuc_IV_Mrr"/>
</dbReference>
<dbReference type="GO" id="GO:0009307">
    <property type="term" value="P:DNA restriction-modification system"/>
    <property type="evidence" value="ECO:0007669"/>
    <property type="project" value="InterPro"/>
</dbReference>
<keyword evidence="2" id="KW-0812">Transmembrane</keyword>
<dbReference type="InterPro" id="IPR052906">
    <property type="entry name" value="Type_IV_Methyl-Rstrct_Enzyme"/>
</dbReference>
<evidence type="ECO:0000256" key="1">
    <source>
        <dbReference type="SAM" id="MobiDB-lite"/>
    </source>
</evidence>
<sequence>MADRAPSPHDSGGWVVLAFGALLLAFAVPEWRAVAGGGAALALGLWVIGWLFGGPGGGRRGAATVHDPAQLSPREFELWVAGLFAALPGWQAEATRSSADQGADVLASGPGGVRLAVQVKRYRAPVGNGAVQAIVASKALYGCTRAVVITSGPGYTRAAQELARANGVGLWGRAELETLHLCAQRRRALPPELLPTPASGTRIPKKGRGNR</sequence>
<feature type="domain" description="Restriction endonuclease type IV Mrr" evidence="3">
    <location>
        <begin position="70"/>
        <end position="179"/>
    </location>
</feature>
<accession>A0A1H7ARL0</accession>
<dbReference type="GO" id="GO:0015666">
    <property type="term" value="F:restriction endodeoxyribonuclease activity"/>
    <property type="evidence" value="ECO:0007669"/>
    <property type="project" value="TreeGrafter"/>
</dbReference>
<dbReference type="AlphaFoldDB" id="A0A1H7ARL0"/>
<dbReference type="RefSeq" id="WP_092265125.1">
    <property type="nucleotide sequence ID" value="NZ_FNZA01000014.1"/>
</dbReference>
<evidence type="ECO:0000256" key="2">
    <source>
        <dbReference type="SAM" id="Phobius"/>
    </source>
</evidence>
<dbReference type="OrthoDB" id="71979at2"/>
<feature type="transmembrane region" description="Helical" evidence="2">
    <location>
        <begin position="12"/>
        <end position="28"/>
    </location>
</feature>
<dbReference type="PANTHER" id="PTHR30015:SF6">
    <property type="entry name" value="SLL1429 PROTEIN"/>
    <property type="match status" value="1"/>
</dbReference>
<dbReference type="Gene3D" id="3.40.1350.10">
    <property type="match status" value="1"/>
</dbReference>
<name>A0A1H7ARL0_9DEIO</name>
<dbReference type="GO" id="GO:0003677">
    <property type="term" value="F:DNA binding"/>
    <property type="evidence" value="ECO:0007669"/>
    <property type="project" value="InterPro"/>
</dbReference>
<dbReference type="EMBL" id="FNZA01000014">
    <property type="protein sequence ID" value="SEJ68271.1"/>
    <property type="molecule type" value="Genomic_DNA"/>
</dbReference>
<proteinExistence type="predicted"/>
<keyword evidence="4" id="KW-0540">Nuclease</keyword>
<reference evidence="5" key="1">
    <citation type="submission" date="2016-10" db="EMBL/GenBank/DDBJ databases">
        <authorList>
            <person name="Varghese N."/>
            <person name="Submissions S."/>
        </authorList>
    </citation>
    <scope>NUCLEOTIDE SEQUENCE [LARGE SCALE GENOMIC DNA]</scope>
    <source>
        <strain evidence="5">CGMCC 1.10218</strain>
    </source>
</reference>
<keyword evidence="2" id="KW-0472">Membrane</keyword>
<dbReference type="Pfam" id="PF04471">
    <property type="entry name" value="Mrr_cat"/>
    <property type="match status" value="1"/>
</dbReference>
<organism evidence="4 5">
    <name type="scientific">Deinococcus reticulitermitis</name>
    <dbReference type="NCBI Taxonomy" id="856736"/>
    <lineage>
        <taxon>Bacteria</taxon>
        <taxon>Thermotogati</taxon>
        <taxon>Deinococcota</taxon>
        <taxon>Deinococci</taxon>
        <taxon>Deinococcales</taxon>
        <taxon>Deinococcaceae</taxon>
        <taxon>Deinococcus</taxon>
    </lineage>
</organism>
<feature type="transmembrane region" description="Helical" evidence="2">
    <location>
        <begin position="34"/>
        <end position="52"/>
    </location>
</feature>
<protein>
    <submittedName>
        <fullName evidence="4">Restriction endonuclease</fullName>
    </submittedName>
</protein>
<dbReference type="SUPFAM" id="SSF52980">
    <property type="entry name" value="Restriction endonuclease-like"/>
    <property type="match status" value="1"/>
</dbReference>
<dbReference type="STRING" id="856736.SAMN04488058_11439"/>
<evidence type="ECO:0000313" key="4">
    <source>
        <dbReference type="EMBL" id="SEJ68271.1"/>
    </source>
</evidence>
<dbReference type="InterPro" id="IPR011856">
    <property type="entry name" value="tRNA_endonuc-like_dom_sf"/>
</dbReference>
<evidence type="ECO:0000259" key="3">
    <source>
        <dbReference type="Pfam" id="PF04471"/>
    </source>
</evidence>